<organism evidence="1 2">
    <name type="scientific">Cylindrotheca closterium</name>
    <dbReference type="NCBI Taxonomy" id="2856"/>
    <lineage>
        <taxon>Eukaryota</taxon>
        <taxon>Sar</taxon>
        <taxon>Stramenopiles</taxon>
        <taxon>Ochrophyta</taxon>
        <taxon>Bacillariophyta</taxon>
        <taxon>Bacillariophyceae</taxon>
        <taxon>Bacillariophycidae</taxon>
        <taxon>Bacillariales</taxon>
        <taxon>Bacillariaceae</taxon>
        <taxon>Cylindrotheca</taxon>
    </lineage>
</organism>
<sequence length="410" mass="46122">MLSSDWRSYGATESSFDDGHIPENLKDSIREAKIVQYDMFQQQEPVVHVYNDAFADTDIIDAIYTKTAGSDPESKGNNAWGDYVTIEQIERCWENSNANESSIVVKITAEYLRLALGEGTKLWKQYPPSKSNSQPLFSREQLKEVHGIAVWGLAASSGTSVPFHLDYAEQIRYERNIIVPPLLAGTLQCTKDQIDGGDFYVSLKGIPHYEITGYKAKRQPVDMKDPGVISLPYKYNQLTCHLGNLPHGSTKVEKIHGDQLRVIVGFNVFCAKSGPLVQLAPEHSDKFRRKVLGMKMFSQNVSLESIRKNKPLTRLLVMAKREKAKNEFRQSQETLKREILSYLPATVQELADRFCSDPANSSWPYTPGDLQMFIYDQVLKGEYRLAAFGDEPSSSKDSVSMTATVELVST</sequence>
<gene>
    <name evidence="1" type="ORF">CYCCA115_LOCUS9282</name>
</gene>
<dbReference type="AlphaFoldDB" id="A0AAD2CSL1"/>
<dbReference type="EMBL" id="CAKOGP040001335">
    <property type="protein sequence ID" value="CAJ1945138.1"/>
    <property type="molecule type" value="Genomic_DNA"/>
</dbReference>
<keyword evidence="2" id="KW-1185">Reference proteome</keyword>
<reference evidence="1" key="1">
    <citation type="submission" date="2023-08" db="EMBL/GenBank/DDBJ databases">
        <authorList>
            <person name="Audoor S."/>
            <person name="Bilcke G."/>
        </authorList>
    </citation>
    <scope>NUCLEOTIDE SEQUENCE</scope>
</reference>
<accession>A0AAD2CSL1</accession>
<proteinExistence type="predicted"/>
<evidence type="ECO:0000313" key="1">
    <source>
        <dbReference type="EMBL" id="CAJ1945138.1"/>
    </source>
</evidence>
<evidence type="ECO:0000313" key="2">
    <source>
        <dbReference type="Proteomes" id="UP001295423"/>
    </source>
</evidence>
<name>A0AAD2CSL1_9STRA</name>
<protein>
    <submittedName>
        <fullName evidence="1">Uncharacterized protein</fullName>
    </submittedName>
</protein>
<dbReference type="Proteomes" id="UP001295423">
    <property type="component" value="Unassembled WGS sequence"/>
</dbReference>
<comment type="caution">
    <text evidence="1">The sequence shown here is derived from an EMBL/GenBank/DDBJ whole genome shotgun (WGS) entry which is preliminary data.</text>
</comment>